<comment type="caution">
    <text evidence="1">The sequence shown here is derived from an EMBL/GenBank/DDBJ whole genome shotgun (WGS) entry which is preliminary data.</text>
</comment>
<organism evidence="1 2">
    <name type="scientific">Clostridium yunnanense</name>
    <dbReference type="NCBI Taxonomy" id="2800325"/>
    <lineage>
        <taxon>Bacteria</taxon>
        <taxon>Bacillati</taxon>
        <taxon>Bacillota</taxon>
        <taxon>Clostridia</taxon>
        <taxon>Eubacteriales</taxon>
        <taxon>Clostridiaceae</taxon>
        <taxon>Clostridium</taxon>
    </lineage>
</organism>
<evidence type="ECO:0000313" key="1">
    <source>
        <dbReference type="EMBL" id="MBK1809505.1"/>
    </source>
</evidence>
<dbReference type="Proteomes" id="UP000596739">
    <property type="component" value="Unassembled WGS sequence"/>
</dbReference>
<dbReference type="EMBL" id="JAENHN010000007">
    <property type="protein sequence ID" value="MBK1809505.1"/>
    <property type="molecule type" value="Genomic_DNA"/>
</dbReference>
<gene>
    <name evidence="1" type="ORF">JHL18_02450</name>
</gene>
<evidence type="ECO:0000313" key="2">
    <source>
        <dbReference type="Proteomes" id="UP000596739"/>
    </source>
</evidence>
<reference evidence="2" key="1">
    <citation type="submission" date="2021-01" db="EMBL/GenBank/DDBJ databases">
        <title>Genome public.</title>
        <authorList>
            <person name="Liu C."/>
            <person name="Sun Q."/>
        </authorList>
    </citation>
    <scope>NUCLEOTIDE SEQUENCE [LARGE SCALE GENOMIC DNA]</scope>
    <source>
        <strain evidence="2">YIM B02505</strain>
    </source>
</reference>
<sequence length="167" mass="19000">MIENEKSVRLGDGVPDKVKENINENMSDALTMLSNIAFDYIKDKIKDIPKGIEKLLSSTDAQKEIVTLWSNQLCEKGLIPKGYIGLPDKLLIANLHQTGYLDGLYAGYFLAMMALVDNDAEKELIISVRDNIRPNLIGHHYNDRDEFYNRYKGETYNWIEGAKKGDE</sequence>
<proteinExistence type="predicted"/>
<dbReference type="RefSeq" id="WP_200266053.1">
    <property type="nucleotide sequence ID" value="NZ_JAENHN010000007.1"/>
</dbReference>
<name>A0ABS1EJH4_9CLOT</name>
<protein>
    <submittedName>
        <fullName evidence="1">Uncharacterized protein</fullName>
    </submittedName>
</protein>
<accession>A0ABS1EJH4</accession>
<keyword evidence="2" id="KW-1185">Reference proteome</keyword>